<keyword evidence="4" id="KW-1185">Reference proteome</keyword>
<dbReference type="OrthoDB" id="4024724at2759"/>
<keyword evidence="2" id="KW-0472">Membrane</keyword>
<keyword evidence="2" id="KW-1133">Transmembrane helix</keyword>
<sequence>MIANSTQISNRMFRSQRFIIMIILAFFSLMLIITALSGHHEKVVNSVKQFSTKASDSLSQYTNPFGGKEDLEMEKAAEQEEEAEEEAKLKQESQETNKQLENSNEQPGSEVDQ</sequence>
<feature type="compositionally biased region" description="Polar residues" evidence="1">
    <location>
        <begin position="96"/>
        <end position="107"/>
    </location>
</feature>
<feature type="transmembrane region" description="Helical" evidence="2">
    <location>
        <begin position="18"/>
        <end position="38"/>
    </location>
</feature>
<feature type="compositionally biased region" description="Basic and acidic residues" evidence="1">
    <location>
        <begin position="86"/>
        <end position="95"/>
    </location>
</feature>
<dbReference type="EMBL" id="CANTUO010000003">
    <property type="protein sequence ID" value="CAI5758421.1"/>
    <property type="molecule type" value="Genomic_DNA"/>
</dbReference>
<evidence type="ECO:0000313" key="4">
    <source>
        <dbReference type="Proteomes" id="UP001152885"/>
    </source>
</evidence>
<proteinExistence type="predicted"/>
<reference evidence="3" key="1">
    <citation type="submission" date="2022-12" db="EMBL/GenBank/DDBJ databases">
        <authorList>
            <person name="Brejova B."/>
        </authorList>
    </citation>
    <scope>NUCLEOTIDE SEQUENCE</scope>
</reference>
<feature type="region of interest" description="Disordered" evidence="1">
    <location>
        <begin position="73"/>
        <end position="113"/>
    </location>
</feature>
<organism evidence="3 4">
    <name type="scientific">Candida verbasci</name>
    <dbReference type="NCBI Taxonomy" id="1227364"/>
    <lineage>
        <taxon>Eukaryota</taxon>
        <taxon>Fungi</taxon>
        <taxon>Dikarya</taxon>
        <taxon>Ascomycota</taxon>
        <taxon>Saccharomycotina</taxon>
        <taxon>Pichiomycetes</taxon>
        <taxon>Debaryomycetaceae</taxon>
        <taxon>Candida/Lodderomyces clade</taxon>
        <taxon>Candida</taxon>
    </lineage>
</organism>
<comment type="caution">
    <text evidence="3">The sequence shown here is derived from an EMBL/GenBank/DDBJ whole genome shotgun (WGS) entry which is preliminary data.</text>
</comment>
<dbReference type="Proteomes" id="UP001152885">
    <property type="component" value="Unassembled WGS sequence"/>
</dbReference>
<name>A0A9W4TZ50_9ASCO</name>
<evidence type="ECO:0000256" key="1">
    <source>
        <dbReference type="SAM" id="MobiDB-lite"/>
    </source>
</evidence>
<accession>A0A9W4TZ50</accession>
<dbReference type="AlphaFoldDB" id="A0A9W4TZ50"/>
<gene>
    <name evidence="3" type="ORF">CANVERA_P2933</name>
</gene>
<protein>
    <submittedName>
        <fullName evidence="3">Uncharacterized protein</fullName>
    </submittedName>
</protein>
<evidence type="ECO:0000256" key="2">
    <source>
        <dbReference type="SAM" id="Phobius"/>
    </source>
</evidence>
<keyword evidence="2" id="KW-0812">Transmembrane</keyword>
<evidence type="ECO:0000313" key="3">
    <source>
        <dbReference type="EMBL" id="CAI5758421.1"/>
    </source>
</evidence>